<name>A0A4W2FVB3_BOBOX</name>
<gene>
    <name evidence="4" type="primary">FAM149A</name>
</gene>
<reference evidence="4" key="2">
    <citation type="submission" date="2025-08" db="UniProtKB">
        <authorList>
            <consortium name="Ensembl"/>
        </authorList>
    </citation>
    <scope>IDENTIFICATION</scope>
</reference>
<dbReference type="GeneTree" id="ENSGT00530000063727"/>
<feature type="compositionally biased region" description="Acidic residues" evidence="2">
    <location>
        <begin position="220"/>
        <end position="230"/>
    </location>
</feature>
<dbReference type="InterPro" id="IPR022194">
    <property type="entry name" value="DUF3719"/>
</dbReference>
<evidence type="ECO:0000256" key="2">
    <source>
        <dbReference type="SAM" id="MobiDB-lite"/>
    </source>
</evidence>
<feature type="compositionally biased region" description="Low complexity" evidence="2">
    <location>
        <begin position="138"/>
        <end position="149"/>
    </location>
</feature>
<organism evidence="4 5">
    <name type="scientific">Bos indicus x Bos taurus</name>
    <name type="common">Hybrid cattle</name>
    <dbReference type="NCBI Taxonomy" id="30522"/>
    <lineage>
        <taxon>Eukaryota</taxon>
        <taxon>Metazoa</taxon>
        <taxon>Chordata</taxon>
        <taxon>Craniata</taxon>
        <taxon>Vertebrata</taxon>
        <taxon>Euteleostomi</taxon>
        <taxon>Mammalia</taxon>
        <taxon>Eutheria</taxon>
        <taxon>Laurasiatheria</taxon>
        <taxon>Artiodactyla</taxon>
        <taxon>Ruminantia</taxon>
        <taxon>Pecora</taxon>
        <taxon>Bovidae</taxon>
        <taxon>Bovinae</taxon>
        <taxon>Bos</taxon>
    </lineage>
</organism>
<evidence type="ECO:0000313" key="4">
    <source>
        <dbReference type="Ensembl" id="ENSBIXP00005009255.1"/>
    </source>
</evidence>
<dbReference type="AlphaFoldDB" id="A0A4W2FVB3"/>
<dbReference type="PANTHER" id="PTHR31997:SF2">
    <property type="entry name" value="PROTEIN FAM149A"/>
    <property type="match status" value="1"/>
</dbReference>
<evidence type="ECO:0000256" key="1">
    <source>
        <dbReference type="ARBA" id="ARBA00008309"/>
    </source>
</evidence>
<evidence type="ECO:0000259" key="3">
    <source>
        <dbReference type="Pfam" id="PF12516"/>
    </source>
</evidence>
<feature type="compositionally biased region" description="Low complexity" evidence="2">
    <location>
        <begin position="293"/>
        <end position="308"/>
    </location>
</feature>
<dbReference type="Proteomes" id="UP000429181">
    <property type="component" value="Chromosome 27"/>
</dbReference>
<comment type="similarity">
    <text evidence="1">Belongs to the FAM149 family.</text>
</comment>
<feature type="compositionally biased region" description="Low complexity" evidence="2">
    <location>
        <begin position="275"/>
        <end position="284"/>
    </location>
</feature>
<evidence type="ECO:0000313" key="5">
    <source>
        <dbReference type="Proteomes" id="UP000429181"/>
    </source>
</evidence>
<feature type="region of interest" description="Disordered" evidence="2">
    <location>
        <begin position="686"/>
        <end position="723"/>
    </location>
</feature>
<accession>A0A4W2FVB3</accession>
<feature type="domain" description="DUF3719" evidence="3">
    <location>
        <begin position="339"/>
        <end position="404"/>
    </location>
</feature>
<reference evidence="4 5" key="1">
    <citation type="submission" date="2018-11" db="EMBL/GenBank/DDBJ databases">
        <title>Haplotype-resolved cattle genomes.</title>
        <authorList>
            <person name="Low W.Y."/>
            <person name="Tearle R."/>
            <person name="Bickhart D.M."/>
            <person name="Rosen B.D."/>
            <person name="Koren S."/>
            <person name="Rhie A."/>
            <person name="Hiendleder S."/>
            <person name="Phillippy A.M."/>
            <person name="Smith T.P.L."/>
            <person name="Williams J.L."/>
        </authorList>
    </citation>
    <scope>NUCLEOTIDE SEQUENCE [LARGE SCALE GENOMIC DNA]</scope>
</reference>
<proteinExistence type="inferred from homology"/>
<feature type="region of interest" description="Disordered" evidence="2">
    <location>
        <begin position="275"/>
        <end position="308"/>
    </location>
</feature>
<dbReference type="InterPro" id="IPR039630">
    <property type="entry name" value="FAM149"/>
</dbReference>
<dbReference type="Ensembl" id="ENSBIXT00005017222.1">
    <property type="protein sequence ID" value="ENSBIXP00005009255.1"/>
    <property type="gene ID" value="ENSBIXG00005000249.1"/>
</dbReference>
<feature type="compositionally biased region" description="Low complexity" evidence="2">
    <location>
        <begin position="20"/>
        <end position="51"/>
    </location>
</feature>
<feature type="region of interest" description="Disordered" evidence="2">
    <location>
        <begin position="20"/>
        <end position="53"/>
    </location>
</feature>
<sequence>MKVAVLDLGSLFAKIFKTSTAPPAAPSPVSSSSPSRGAAAAGAAGSRPGTSLSAARTLTVLPALAPDSPSSSRGPSVLLQPTPAALHPLLAAPHVRVSVAGRPAEAVETPASLPSSPGAAKVRSSPLPLPLALPPAPSSGGRSSAGSPAHLVVVARQPPGPGAVWAAYPSIGGSVGSSISSSVTASPRNPRPPCPGEKEPSARVPPGPGPKTLFFTLPDIGEEWASDSDSEDGRLGRGLSEGSGKQSFTVKSKDPLPTHFTKNVQKAIAKYSRESVSSFSSSRSPTPTEAPNSWSGSGTQSSTTGLSTERSSIYSWRDDEFDKASAQKVQQLFWEVEEMLFEGKVSPQTQNLQAECREWAGRSLHLRVLGRQLIPPADEGVEHFQSSRPASAIQRPFLDDCGHSSNIRELCISGSQIVPAVLPAPSLPGPDGTRVVDLMAHSSLEEEIFDVDGKIEEYFAFDRKQDGEDCLEQKPARRRRTWRKHGLPPVSPHDCIRDAVAAEVFDHVWMNVVEVLEKLTRKHWELTEGKKQKEKLKVAENKSPPTVISRINADVSSVPPSRSSETRSVSLASHLNPQQIHRFSNNFYSDLNGVMTIQAKPLQQRPTCFADRTQSEQEDKPLGVGSAVLSSAQNRLARITDARGPQTSAKKTLAHRRLPSLTSDSQRLKIPSVYSDEVLRGTKLQTGVDRMGSPPTQTPRSRLPPIGSETGEHHVAGPGSRPVSLRGRHLQNHGLSALPDSVERSPLRERSLTMEQFSRPSTTHTFRSDTPRKGSLTLMEFAGHMWTGQGFLTGQCFPYTNKMMSYVKFQVFKIIYLERIILTKCL</sequence>
<protein>
    <submittedName>
        <fullName evidence="4">Family with sequence similarity 149 member A</fullName>
    </submittedName>
</protein>
<feature type="region of interest" description="Disordered" evidence="2">
    <location>
        <begin position="108"/>
        <end position="153"/>
    </location>
</feature>
<feature type="region of interest" description="Disordered" evidence="2">
    <location>
        <begin position="175"/>
        <end position="259"/>
    </location>
</feature>
<feature type="compositionally biased region" description="Pro residues" evidence="2">
    <location>
        <begin position="127"/>
        <end position="137"/>
    </location>
</feature>
<dbReference type="PANTHER" id="PTHR31997">
    <property type="entry name" value="AGAP003710-PA"/>
    <property type="match status" value="1"/>
</dbReference>
<dbReference type="Pfam" id="PF12516">
    <property type="entry name" value="DUF3719"/>
    <property type="match status" value="1"/>
</dbReference>